<proteinExistence type="predicted"/>
<dbReference type="AlphaFoldDB" id="A0A7W6MIA1"/>
<comment type="caution">
    <text evidence="1">The sequence shown here is derived from an EMBL/GenBank/DDBJ whole genome shotgun (WGS) entry which is preliminary data.</text>
</comment>
<gene>
    <name evidence="1" type="ORF">GGD53_003161</name>
</gene>
<protein>
    <submittedName>
        <fullName evidence="1">Uncharacterized protein</fullName>
    </submittedName>
</protein>
<reference evidence="1 2" key="1">
    <citation type="submission" date="2020-08" db="EMBL/GenBank/DDBJ databases">
        <title>Genomic Encyclopedia of Type Strains, Phase IV (KMG-V): Genome sequencing to study the core and pangenomes of soil and plant-associated prokaryotes.</title>
        <authorList>
            <person name="Whitman W."/>
        </authorList>
    </citation>
    <scope>NUCLEOTIDE SEQUENCE [LARGE SCALE GENOMIC DNA]</scope>
    <source>
        <strain evidence="1 2">SEMIA 4074</strain>
    </source>
</reference>
<dbReference type="EMBL" id="JACIFV010000010">
    <property type="protein sequence ID" value="MBB4192997.1"/>
    <property type="molecule type" value="Genomic_DNA"/>
</dbReference>
<dbReference type="Proteomes" id="UP000524492">
    <property type="component" value="Unassembled WGS sequence"/>
</dbReference>
<sequence length="42" mass="4260">MGHGLLLGREYVGPVAATAQPAPGSNDRGIISIASNMASIHE</sequence>
<organism evidence="1 2">
    <name type="scientific">Rhizobium aethiopicum</name>
    <dbReference type="NCBI Taxonomy" id="1138170"/>
    <lineage>
        <taxon>Bacteria</taxon>
        <taxon>Pseudomonadati</taxon>
        <taxon>Pseudomonadota</taxon>
        <taxon>Alphaproteobacteria</taxon>
        <taxon>Hyphomicrobiales</taxon>
        <taxon>Rhizobiaceae</taxon>
        <taxon>Rhizobium/Agrobacterium group</taxon>
        <taxon>Rhizobium</taxon>
    </lineage>
</organism>
<evidence type="ECO:0000313" key="2">
    <source>
        <dbReference type="Proteomes" id="UP000524492"/>
    </source>
</evidence>
<name>A0A7W6MIA1_9HYPH</name>
<accession>A0A7W6MIA1</accession>
<evidence type="ECO:0000313" key="1">
    <source>
        <dbReference type="EMBL" id="MBB4192997.1"/>
    </source>
</evidence>
<keyword evidence="2" id="KW-1185">Reference proteome</keyword>